<dbReference type="SUPFAM" id="SSF56925">
    <property type="entry name" value="OMPA-like"/>
    <property type="match status" value="1"/>
</dbReference>
<evidence type="ECO:0000313" key="13">
    <source>
        <dbReference type="Proteomes" id="UP000219336"/>
    </source>
</evidence>
<comment type="subcellular location">
    <subcellularLocation>
        <location evidence="1">Cell outer membrane</location>
        <topology evidence="1">Multi-pass membrane protein</topology>
    </subcellularLocation>
</comment>
<dbReference type="InterPro" id="IPR011250">
    <property type="entry name" value="OMP/PagP_B-barrel"/>
</dbReference>
<organism evidence="12 13">
    <name type="scientific">Vibrio thalassae</name>
    <dbReference type="NCBI Taxonomy" id="1243014"/>
    <lineage>
        <taxon>Bacteria</taxon>
        <taxon>Pseudomonadati</taxon>
        <taxon>Pseudomonadota</taxon>
        <taxon>Gammaproteobacteria</taxon>
        <taxon>Vibrionales</taxon>
        <taxon>Vibrionaceae</taxon>
        <taxon>Vibrio</taxon>
    </lineage>
</organism>
<evidence type="ECO:0000256" key="5">
    <source>
        <dbReference type="ARBA" id="ARBA00022692"/>
    </source>
</evidence>
<evidence type="ECO:0000256" key="4">
    <source>
        <dbReference type="ARBA" id="ARBA00022452"/>
    </source>
</evidence>
<keyword evidence="3" id="KW-0813">Transport</keyword>
<protein>
    <submittedName>
        <fullName evidence="12">Outer membrane protein A</fullName>
    </submittedName>
</protein>
<dbReference type="EMBL" id="OANU01000062">
    <property type="protein sequence ID" value="SNX49442.1"/>
    <property type="molecule type" value="Genomic_DNA"/>
</dbReference>
<gene>
    <name evidence="12" type="primary">ompA_2</name>
    <name evidence="12" type="ORF">VTH8203_03089</name>
</gene>
<feature type="domain" description="OmpA-like" evidence="11">
    <location>
        <begin position="199"/>
        <end position="316"/>
    </location>
</feature>
<keyword evidence="13" id="KW-1185">Reference proteome</keyword>
<dbReference type="PRINTS" id="PR01021">
    <property type="entry name" value="OMPADOMAIN"/>
</dbReference>
<dbReference type="OrthoDB" id="9782229at2"/>
<sequence length="327" mass="35363">MRKLVVAASIIGAMTAVPVIANEGLYLGGRLGGSFLSNACNISGAPCTESGFSAGFFAGYDWNDYIALEFANDLLGSYKTSFVGDGASYIQQDNIGALTLAPKFSYSFTDDWSVFGKVGAAYTSHVDKTSLMGGVGVEYDFATAWSGRLEYQRINKATNDWFNTGIDTVWLGISYSFGKAAAAAQPPAEAPPVAEVLVMTKTFEQVSGQENFAFNVTQLDESNKSDLIPLIALMQENPESTVTITGYTDNTGPEEVNQRVSEERAESMAAYLESQGIDRSRMTVSGMGESNPVATNSTKEGRAQNRRVEFIVPKYEYSIEVLVEQNQ</sequence>
<proteinExistence type="inferred from homology"/>
<dbReference type="PANTHER" id="PTHR30329:SF21">
    <property type="entry name" value="LIPOPROTEIN YIAD-RELATED"/>
    <property type="match status" value="1"/>
</dbReference>
<dbReference type="InterPro" id="IPR006664">
    <property type="entry name" value="OMP_bac"/>
</dbReference>
<evidence type="ECO:0000256" key="7">
    <source>
        <dbReference type="ARBA" id="ARBA00023114"/>
    </source>
</evidence>
<evidence type="ECO:0000256" key="6">
    <source>
        <dbReference type="ARBA" id="ARBA00023065"/>
    </source>
</evidence>
<evidence type="ECO:0000256" key="9">
    <source>
        <dbReference type="ARBA" id="ARBA00023237"/>
    </source>
</evidence>
<keyword evidence="4" id="KW-1134">Transmembrane beta strand</keyword>
<dbReference type="PANTHER" id="PTHR30329">
    <property type="entry name" value="STATOR ELEMENT OF FLAGELLAR MOTOR COMPLEX"/>
    <property type="match status" value="1"/>
</dbReference>
<dbReference type="GO" id="GO:0006811">
    <property type="term" value="P:monoatomic ion transport"/>
    <property type="evidence" value="ECO:0007669"/>
    <property type="project" value="UniProtKB-KW"/>
</dbReference>
<evidence type="ECO:0000256" key="8">
    <source>
        <dbReference type="ARBA" id="ARBA00023136"/>
    </source>
</evidence>
<dbReference type="GO" id="GO:0015288">
    <property type="term" value="F:porin activity"/>
    <property type="evidence" value="ECO:0007669"/>
    <property type="project" value="UniProtKB-KW"/>
</dbReference>
<dbReference type="InterPro" id="IPR036737">
    <property type="entry name" value="OmpA-like_sf"/>
</dbReference>
<comment type="similarity">
    <text evidence="2">Belongs to the outer membrane OOP (TC 1.B.6) superfamily. OmpA family.</text>
</comment>
<keyword evidence="5" id="KW-0812">Transmembrane</keyword>
<dbReference type="GO" id="GO:0046930">
    <property type="term" value="C:pore complex"/>
    <property type="evidence" value="ECO:0007669"/>
    <property type="project" value="UniProtKB-KW"/>
</dbReference>
<keyword evidence="9" id="KW-0998">Cell outer membrane</keyword>
<keyword evidence="8 10" id="KW-0472">Membrane</keyword>
<dbReference type="SUPFAM" id="SSF103088">
    <property type="entry name" value="OmpA-like"/>
    <property type="match status" value="1"/>
</dbReference>
<dbReference type="CDD" id="cd07185">
    <property type="entry name" value="OmpA_C-like"/>
    <property type="match status" value="1"/>
</dbReference>
<evidence type="ECO:0000256" key="10">
    <source>
        <dbReference type="PROSITE-ProRule" id="PRU00473"/>
    </source>
</evidence>
<dbReference type="PROSITE" id="PS51123">
    <property type="entry name" value="OMPA_2"/>
    <property type="match status" value="1"/>
</dbReference>
<evidence type="ECO:0000256" key="2">
    <source>
        <dbReference type="ARBA" id="ARBA00005710"/>
    </source>
</evidence>
<evidence type="ECO:0000259" key="11">
    <source>
        <dbReference type="PROSITE" id="PS51123"/>
    </source>
</evidence>
<dbReference type="Gene3D" id="3.30.1330.60">
    <property type="entry name" value="OmpA-like domain"/>
    <property type="match status" value="1"/>
</dbReference>
<evidence type="ECO:0000256" key="1">
    <source>
        <dbReference type="ARBA" id="ARBA00004571"/>
    </source>
</evidence>
<dbReference type="Pfam" id="PF00691">
    <property type="entry name" value="OmpA"/>
    <property type="match status" value="1"/>
</dbReference>
<dbReference type="GO" id="GO:0009279">
    <property type="term" value="C:cell outer membrane"/>
    <property type="evidence" value="ECO:0007669"/>
    <property type="project" value="UniProtKB-SubCell"/>
</dbReference>
<dbReference type="PRINTS" id="PR01023">
    <property type="entry name" value="NAFLGMOTY"/>
</dbReference>
<dbReference type="Proteomes" id="UP000219336">
    <property type="component" value="Unassembled WGS sequence"/>
</dbReference>
<dbReference type="AlphaFoldDB" id="A0A240EL65"/>
<dbReference type="InterPro" id="IPR050330">
    <property type="entry name" value="Bact_OuterMem_StrucFunc"/>
</dbReference>
<name>A0A240EL65_9VIBR</name>
<dbReference type="InterPro" id="IPR006665">
    <property type="entry name" value="OmpA-like"/>
</dbReference>
<dbReference type="Pfam" id="PF01389">
    <property type="entry name" value="OmpA_membrane"/>
    <property type="match status" value="1"/>
</dbReference>
<dbReference type="InterPro" id="IPR000498">
    <property type="entry name" value="OmpA-like_TM_dom"/>
</dbReference>
<dbReference type="RefSeq" id="WP_096994500.1">
    <property type="nucleotide sequence ID" value="NZ_JBHSII010000009.1"/>
</dbReference>
<keyword evidence="6" id="KW-0406">Ion transport</keyword>
<accession>A0A240EL65</accession>
<evidence type="ECO:0000313" key="12">
    <source>
        <dbReference type="EMBL" id="SNX49442.1"/>
    </source>
</evidence>
<keyword evidence="7" id="KW-0626">Porin</keyword>
<reference evidence="13" key="1">
    <citation type="submission" date="2016-06" db="EMBL/GenBank/DDBJ databases">
        <authorList>
            <person name="Rodrigo-Torres L."/>
            <person name="Arahal R.D."/>
            <person name="Lucena T."/>
        </authorList>
    </citation>
    <scope>NUCLEOTIDE SEQUENCE [LARGE SCALE GENOMIC DNA]</scope>
    <source>
        <strain evidence="13">CECT8203</strain>
    </source>
</reference>
<dbReference type="Gene3D" id="2.40.160.20">
    <property type="match status" value="1"/>
</dbReference>
<evidence type="ECO:0000256" key="3">
    <source>
        <dbReference type="ARBA" id="ARBA00022448"/>
    </source>
</evidence>